<dbReference type="Gene3D" id="2.40.160.20">
    <property type="match status" value="1"/>
</dbReference>
<proteinExistence type="predicted"/>
<dbReference type="RefSeq" id="WP_188919886.1">
    <property type="nucleotide sequence ID" value="NZ_BMPZ01000003.1"/>
</dbReference>
<feature type="chain" id="PRO_5037640683" evidence="2">
    <location>
        <begin position="23"/>
        <end position="188"/>
    </location>
</feature>
<dbReference type="InterPro" id="IPR011250">
    <property type="entry name" value="OMP/PagP_B-barrel"/>
</dbReference>
<protein>
    <submittedName>
        <fullName evidence="4">PhoP/Q and low Mg2+ inducible outer membrane protein H1</fullName>
    </submittedName>
</protein>
<reference evidence="4" key="2">
    <citation type="submission" date="2020-09" db="EMBL/GenBank/DDBJ databases">
        <authorList>
            <person name="Sun Q."/>
            <person name="Ohkuma M."/>
        </authorList>
    </citation>
    <scope>NUCLEOTIDE SEQUENCE</scope>
    <source>
        <strain evidence="4">JCM 30804</strain>
    </source>
</reference>
<name>A0A917NBD5_9GAMM</name>
<organism evidence="4 5">
    <name type="scientific">Shewanella gelidii</name>
    <dbReference type="NCBI Taxonomy" id="1642821"/>
    <lineage>
        <taxon>Bacteria</taxon>
        <taxon>Pseudomonadati</taxon>
        <taxon>Pseudomonadota</taxon>
        <taxon>Gammaproteobacteria</taxon>
        <taxon>Alteromonadales</taxon>
        <taxon>Shewanellaceae</taxon>
        <taxon>Shewanella</taxon>
    </lineage>
</organism>
<dbReference type="Proteomes" id="UP000613743">
    <property type="component" value="Unassembled WGS sequence"/>
</dbReference>
<reference evidence="4" key="1">
    <citation type="journal article" date="2014" name="Int. J. Syst. Evol. Microbiol.">
        <title>Complete genome sequence of Corynebacterium casei LMG S-19264T (=DSM 44701T), isolated from a smear-ripened cheese.</title>
        <authorList>
            <consortium name="US DOE Joint Genome Institute (JGI-PGF)"/>
            <person name="Walter F."/>
            <person name="Albersmeier A."/>
            <person name="Kalinowski J."/>
            <person name="Ruckert C."/>
        </authorList>
    </citation>
    <scope>NUCLEOTIDE SEQUENCE</scope>
    <source>
        <strain evidence="4">JCM 30804</strain>
    </source>
</reference>
<evidence type="ECO:0000313" key="4">
    <source>
        <dbReference type="EMBL" id="GGI80559.1"/>
    </source>
</evidence>
<gene>
    <name evidence="4" type="primary">oprH</name>
    <name evidence="4" type="ORF">GCM10009332_17370</name>
</gene>
<dbReference type="InterPro" id="IPR027385">
    <property type="entry name" value="Beta-barrel_OMP"/>
</dbReference>
<feature type="domain" description="Outer membrane protein beta-barrel" evidence="3">
    <location>
        <begin position="7"/>
        <end position="188"/>
    </location>
</feature>
<sequence length="188" mass="21132">MKSKSLILASVMAFSFTAPTMASDWFIGGAVGTQKDKYEVNSSLEGKSSDKENDAVYQVRAGKYLNDNHRVYGTYSYNSDDFATQQSFLMSYDYLVNLGQSNKLNWFIGATAGLNHTSPDHGDLRSKDDFVWGAQTGFNFQLTKNMSTELGYRYLKQDYGSSITNGTESTKFGLDNTQQVYFGIDYRF</sequence>
<evidence type="ECO:0000256" key="1">
    <source>
        <dbReference type="ARBA" id="ARBA00022729"/>
    </source>
</evidence>
<dbReference type="SUPFAM" id="SSF56925">
    <property type="entry name" value="OMPA-like"/>
    <property type="match status" value="1"/>
</dbReference>
<feature type="signal peptide" evidence="2">
    <location>
        <begin position="1"/>
        <end position="22"/>
    </location>
</feature>
<evidence type="ECO:0000313" key="5">
    <source>
        <dbReference type="Proteomes" id="UP000613743"/>
    </source>
</evidence>
<evidence type="ECO:0000259" key="3">
    <source>
        <dbReference type="Pfam" id="PF13505"/>
    </source>
</evidence>
<evidence type="ECO:0000256" key="2">
    <source>
        <dbReference type="SAM" id="SignalP"/>
    </source>
</evidence>
<keyword evidence="5" id="KW-1185">Reference proteome</keyword>
<accession>A0A917NBD5</accession>
<dbReference type="Pfam" id="PF13505">
    <property type="entry name" value="OMP_b-brl"/>
    <property type="match status" value="1"/>
</dbReference>
<dbReference type="AlphaFoldDB" id="A0A917NBD5"/>
<dbReference type="EMBL" id="BMPZ01000003">
    <property type="protein sequence ID" value="GGI80559.1"/>
    <property type="molecule type" value="Genomic_DNA"/>
</dbReference>
<comment type="caution">
    <text evidence="4">The sequence shown here is derived from an EMBL/GenBank/DDBJ whole genome shotgun (WGS) entry which is preliminary data.</text>
</comment>
<keyword evidence="1 2" id="KW-0732">Signal</keyword>